<dbReference type="EMBL" id="JASBNA010000001">
    <property type="protein sequence ID" value="KAK7695736.1"/>
    <property type="molecule type" value="Genomic_DNA"/>
</dbReference>
<accession>A0AAW0GQG8</accession>
<feature type="compositionally biased region" description="Polar residues" evidence="1">
    <location>
        <begin position="199"/>
        <end position="212"/>
    </location>
</feature>
<feature type="region of interest" description="Disordered" evidence="1">
    <location>
        <begin position="185"/>
        <end position="212"/>
    </location>
</feature>
<organism evidence="2 3">
    <name type="scientific">Cerrena zonata</name>
    <dbReference type="NCBI Taxonomy" id="2478898"/>
    <lineage>
        <taxon>Eukaryota</taxon>
        <taxon>Fungi</taxon>
        <taxon>Dikarya</taxon>
        <taxon>Basidiomycota</taxon>
        <taxon>Agaricomycotina</taxon>
        <taxon>Agaricomycetes</taxon>
        <taxon>Polyporales</taxon>
        <taxon>Cerrenaceae</taxon>
        <taxon>Cerrena</taxon>
    </lineage>
</organism>
<name>A0AAW0GQG8_9APHY</name>
<protein>
    <submittedName>
        <fullName evidence="2">Uncharacterized protein</fullName>
    </submittedName>
</protein>
<reference evidence="2 3" key="1">
    <citation type="submission" date="2022-09" db="EMBL/GenBank/DDBJ databases">
        <authorList>
            <person name="Palmer J.M."/>
        </authorList>
    </citation>
    <scope>NUCLEOTIDE SEQUENCE [LARGE SCALE GENOMIC DNA]</scope>
    <source>
        <strain evidence="2 3">DSM 7382</strain>
    </source>
</reference>
<sequence length="241" mass="26667">MSLPPSNEPVVPSGIVVTVPSSPEIPAVTPQRDGQKHIFPVMSTSPYGHSFETDALRVPTPRPPLPLQESPSSLTTTEVKSHFENLMETANLPEPGPAYFEARRALWHTPSPHIERGPRITPPNRRKLEDILQKFDGKLDEDEVWFNGLDKVWKGLITGARLRTSLSLRYLIQILQAGWVRDGTWPKGGIAPDPDDELNTMQNHSNVPSASTSAYASRVGSPIPSIPIQNIASNRRGFFSR</sequence>
<evidence type="ECO:0000313" key="3">
    <source>
        <dbReference type="Proteomes" id="UP001385951"/>
    </source>
</evidence>
<dbReference type="Proteomes" id="UP001385951">
    <property type="component" value="Unassembled WGS sequence"/>
</dbReference>
<comment type="caution">
    <text evidence="2">The sequence shown here is derived from an EMBL/GenBank/DDBJ whole genome shotgun (WGS) entry which is preliminary data.</text>
</comment>
<keyword evidence="3" id="KW-1185">Reference proteome</keyword>
<dbReference type="AlphaFoldDB" id="A0AAW0GQG8"/>
<evidence type="ECO:0000256" key="1">
    <source>
        <dbReference type="SAM" id="MobiDB-lite"/>
    </source>
</evidence>
<proteinExistence type="predicted"/>
<gene>
    <name evidence="2" type="ORF">QCA50_000372</name>
</gene>
<evidence type="ECO:0000313" key="2">
    <source>
        <dbReference type="EMBL" id="KAK7695736.1"/>
    </source>
</evidence>